<dbReference type="InterPro" id="IPR037522">
    <property type="entry name" value="HD_GYP_dom"/>
</dbReference>
<dbReference type="SMART" id="SM00086">
    <property type="entry name" value="PAC"/>
    <property type="match status" value="2"/>
</dbReference>
<evidence type="ECO:0000313" key="2">
    <source>
        <dbReference type="Proteomes" id="UP000287394"/>
    </source>
</evidence>
<dbReference type="InterPro" id="IPR000700">
    <property type="entry name" value="PAS-assoc_C"/>
</dbReference>
<name>A0A402D3H9_9BACT</name>
<evidence type="ECO:0000313" key="1">
    <source>
        <dbReference type="EMBL" id="BDI28572.1"/>
    </source>
</evidence>
<sequence>MAAATLCAMLGYELFKELTAPWLTKWQSHYVTIVVSAVLAGAATLVVQRRFWALHGRYERISANTPGMVYRFALLRDGTPKFEFVSEGCRELYDMSPEEVLANTIGIVNMIHPDDRPSFDLSVAESAGSLTLWNWEGRFCLPGGGERWIQGVSRPERRSDGATVWDGVLVDISDRKAAQIALQQAHEELERRIAERTQEVVEARDFLAGVIDAVPSMIFIKDGAGRFGMVNNALAQFFGTSPELLIGLRETDLQGNPAEIAEFHQCDRQVIQSRLAMFIAEEQITDADGNLRWFQTEKRPLIDGHGGCRQMLGVSTEITDRKRSEAEILRLNAELHHNLSEMHSAYDATIEAWAHFLDLRDKETEGHSRRVTEMTLRLANEFGLSEEEIVQIRRGALLHDIGKMGVPDAILLKPGALDAGEWEIMRRHPAYAHDLLEPIAFLAPAMDIPYCHHERWDGGGYPRGLAGTEIPLAARIFAVVDVWDALGSDRPYRPAWSPSRVAEHIRAGAGTHFDPRVVDVFLDIIAPEEEITYAMAA</sequence>
<dbReference type="CDD" id="cd00077">
    <property type="entry name" value="HDc"/>
    <property type="match status" value="1"/>
</dbReference>
<organism evidence="1 2">
    <name type="scientific">Capsulimonas corticalis</name>
    <dbReference type="NCBI Taxonomy" id="2219043"/>
    <lineage>
        <taxon>Bacteria</taxon>
        <taxon>Bacillati</taxon>
        <taxon>Armatimonadota</taxon>
        <taxon>Armatimonadia</taxon>
        <taxon>Capsulimonadales</taxon>
        <taxon>Capsulimonadaceae</taxon>
        <taxon>Capsulimonas</taxon>
    </lineage>
</organism>
<proteinExistence type="predicted"/>
<gene>
    <name evidence="1" type="ORF">CCAX7_006230</name>
</gene>
<dbReference type="PROSITE" id="PS50112">
    <property type="entry name" value="PAS"/>
    <property type="match status" value="2"/>
</dbReference>
<dbReference type="Gene3D" id="1.10.3210.10">
    <property type="entry name" value="Hypothetical protein af1432"/>
    <property type="match status" value="1"/>
</dbReference>
<dbReference type="InterPro" id="IPR003607">
    <property type="entry name" value="HD/PDEase_dom"/>
</dbReference>
<dbReference type="PROSITE" id="PS50113">
    <property type="entry name" value="PAC"/>
    <property type="match status" value="2"/>
</dbReference>
<dbReference type="RefSeq" id="WP_301002412.1">
    <property type="nucleotide sequence ID" value="NZ_AP025739.1"/>
</dbReference>
<dbReference type="Pfam" id="PF08448">
    <property type="entry name" value="PAS_4"/>
    <property type="match status" value="1"/>
</dbReference>
<dbReference type="AlphaFoldDB" id="A0A402D3H9"/>
<dbReference type="Gene3D" id="3.30.450.20">
    <property type="entry name" value="PAS domain"/>
    <property type="match status" value="2"/>
</dbReference>
<dbReference type="InterPro" id="IPR000014">
    <property type="entry name" value="PAS"/>
</dbReference>
<dbReference type="InterPro" id="IPR001610">
    <property type="entry name" value="PAC"/>
</dbReference>
<dbReference type="InterPro" id="IPR052020">
    <property type="entry name" value="Cyclic_di-GMP/3'3'-cGAMP_PDE"/>
</dbReference>
<dbReference type="Pfam" id="PF08447">
    <property type="entry name" value="PAS_3"/>
    <property type="match status" value="1"/>
</dbReference>
<dbReference type="SUPFAM" id="SSF55785">
    <property type="entry name" value="PYP-like sensor domain (PAS domain)"/>
    <property type="match status" value="2"/>
</dbReference>
<dbReference type="PROSITE" id="PS51832">
    <property type="entry name" value="HD_GYP"/>
    <property type="match status" value="1"/>
</dbReference>
<dbReference type="InterPro" id="IPR013656">
    <property type="entry name" value="PAS_4"/>
</dbReference>
<dbReference type="Proteomes" id="UP000287394">
    <property type="component" value="Chromosome"/>
</dbReference>
<dbReference type="InterPro" id="IPR035965">
    <property type="entry name" value="PAS-like_dom_sf"/>
</dbReference>
<dbReference type="InterPro" id="IPR013655">
    <property type="entry name" value="PAS_fold_3"/>
</dbReference>
<dbReference type="CDD" id="cd00130">
    <property type="entry name" value="PAS"/>
    <property type="match status" value="2"/>
</dbReference>
<dbReference type="KEGG" id="ccot:CCAX7_006230"/>
<keyword evidence="2" id="KW-1185">Reference proteome</keyword>
<dbReference type="PANTHER" id="PTHR45228:SF1">
    <property type="entry name" value="CYCLIC DI-GMP PHOSPHODIESTERASE TM_0186"/>
    <property type="match status" value="1"/>
</dbReference>
<dbReference type="SMART" id="SM00471">
    <property type="entry name" value="HDc"/>
    <property type="match status" value="1"/>
</dbReference>
<protein>
    <submittedName>
        <fullName evidence="1">Uncharacterized protein</fullName>
    </submittedName>
</protein>
<dbReference type="SUPFAM" id="SSF109604">
    <property type="entry name" value="HD-domain/PDEase-like"/>
    <property type="match status" value="1"/>
</dbReference>
<dbReference type="PANTHER" id="PTHR45228">
    <property type="entry name" value="CYCLIC DI-GMP PHOSPHODIESTERASE TM_0186-RELATED"/>
    <property type="match status" value="1"/>
</dbReference>
<reference evidence="1 2" key="1">
    <citation type="journal article" date="2019" name="Int. J. Syst. Evol. Microbiol.">
        <title>Capsulimonas corticalis gen. nov., sp. nov., an aerobic capsulated bacterium, of a novel bacterial order, Capsulimonadales ord. nov., of the class Armatimonadia of the phylum Armatimonadetes.</title>
        <authorList>
            <person name="Li J."/>
            <person name="Kudo C."/>
            <person name="Tonouchi A."/>
        </authorList>
    </citation>
    <scope>NUCLEOTIDE SEQUENCE [LARGE SCALE GENOMIC DNA]</scope>
    <source>
        <strain evidence="1 2">AX-7</strain>
    </source>
</reference>
<dbReference type="EMBL" id="AP025739">
    <property type="protein sequence ID" value="BDI28572.1"/>
    <property type="molecule type" value="Genomic_DNA"/>
</dbReference>
<dbReference type="Pfam" id="PF13487">
    <property type="entry name" value="HD_5"/>
    <property type="match status" value="1"/>
</dbReference>
<accession>A0A402D3H9</accession>
<dbReference type="SMART" id="SM00091">
    <property type="entry name" value="PAS"/>
    <property type="match status" value="2"/>
</dbReference>
<dbReference type="NCBIfam" id="TIGR00229">
    <property type="entry name" value="sensory_box"/>
    <property type="match status" value="1"/>
</dbReference>